<keyword evidence="2" id="KW-1003">Cell membrane</keyword>
<comment type="caution">
    <text evidence="8">The sequence shown here is derived from an EMBL/GenBank/DDBJ whole genome shotgun (WGS) entry which is preliminary data.</text>
</comment>
<protein>
    <recommendedName>
        <fullName evidence="10">Major facilitator superfamily MFS_1</fullName>
    </recommendedName>
</protein>
<feature type="transmembrane region" description="Helical" evidence="7">
    <location>
        <begin position="20"/>
        <end position="46"/>
    </location>
</feature>
<feature type="transmembrane region" description="Helical" evidence="7">
    <location>
        <begin position="67"/>
        <end position="86"/>
    </location>
</feature>
<evidence type="ECO:0000256" key="4">
    <source>
        <dbReference type="ARBA" id="ARBA00022989"/>
    </source>
</evidence>
<keyword evidence="9" id="KW-1185">Reference proteome</keyword>
<accession>A0ABS5L648</accession>
<dbReference type="InterPro" id="IPR036259">
    <property type="entry name" value="MFS_trans_sf"/>
</dbReference>
<sequence length="427" mass="42397">MLQAASFVDQFGWRVAQIALPIVAIRVSGTVAIAGVVGAATGVPSLTSPWWAHRPRRWVAAGQARRLAAVYLACGAVSAMLPLTAATHTMPPALLAVVGCATGVLGTLAAPTHSALIADLADRTGPNGAARMLAWQDGGQRTAMMLGPVTAALLIGAYGPTVALAADSASYFLAGLLMTGAASGASGEEVGPQPPQPPRASRGTSNKSGPQPPQPPQAPGDTSAPRIRDTMAGHPDIALGWLVRGAGCFGWFAFSLGIPMLGTGLAAVALTVYGAAGLLATPVAARAGQARRPARVAAFGWLGGGTAFVLIGAVPTPVGVTIAGAVAGLSVPVGNAAVTALLTRAHTGEMRRTALAGQQTVVNAASTAGLAVGATVLGALGARTTLVVVGTAIAGVAAFAVFVRAAIAARQGRDSPHRSCGRRSMPG</sequence>
<keyword evidence="5 7" id="KW-0472">Membrane</keyword>
<evidence type="ECO:0000256" key="7">
    <source>
        <dbReference type="SAM" id="Phobius"/>
    </source>
</evidence>
<dbReference type="EMBL" id="JAAFYZ010000289">
    <property type="protein sequence ID" value="MBS2553826.1"/>
    <property type="molecule type" value="Genomic_DNA"/>
</dbReference>
<dbReference type="Proteomes" id="UP000730482">
    <property type="component" value="Unassembled WGS sequence"/>
</dbReference>
<gene>
    <name evidence="8" type="ORF">KGQ19_43935</name>
</gene>
<feature type="transmembrane region" description="Helical" evidence="7">
    <location>
        <begin position="264"/>
        <end position="284"/>
    </location>
</feature>
<feature type="region of interest" description="Disordered" evidence="6">
    <location>
        <begin position="184"/>
        <end position="229"/>
    </location>
</feature>
<keyword evidence="3 7" id="KW-0812">Transmembrane</keyword>
<evidence type="ECO:0000256" key="5">
    <source>
        <dbReference type="ARBA" id="ARBA00023136"/>
    </source>
</evidence>
<name>A0ABS5L648_9ACTN</name>
<dbReference type="Gene3D" id="1.20.1250.20">
    <property type="entry name" value="MFS general substrate transporter like domains"/>
    <property type="match status" value="1"/>
</dbReference>
<dbReference type="PANTHER" id="PTHR23513">
    <property type="entry name" value="INTEGRAL MEMBRANE EFFLUX PROTEIN-RELATED"/>
    <property type="match status" value="1"/>
</dbReference>
<feature type="transmembrane region" description="Helical" evidence="7">
    <location>
        <begin position="92"/>
        <end position="110"/>
    </location>
</feature>
<proteinExistence type="predicted"/>
<evidence type="ECO:0000313" key="9">
    <source>
        <dbReference type="Proteomes" id="UP000730482"/>
    </source>
</evidence>
<evidence type="ECO:0000256" key="2">
    <source>
        <dbReference type="ARBA" id="ARBA00022475"/>
    </source>
</evidence>
<feature type="transmembrane region" description="Helical" evidence="7">
    <location>
        <begin position="320"/>
        <end position="341"/>
    </location>
</feature>
<dbReference type="PANTHER" id="PTHR23513:SF11">
    <property type="entry name" value="STAPHYLOFERRIN A TRANSPORTER"/>
    <property type="match status" value="1"/>
</dbReference>
<feature type="transmembrane region" description="Helical" evidence="7">
    <location>
        <begin position="296"/>
        <end position="314"/>
    </location>
</feature>
<dbReference type="RefSeq" id="WP_212020773.1">
    <property type="nucleotide sequence ID" value="NZ_JAAFYZ010000289.1"/>
</dbReference>
<feature type="transmembrane region" description="Helical" evidence="7">
    <location>
        <begin position="361"/>
        <end position="380"/>
    </location>
</feature>
<evidence type="ECO:0000313" key="8">
    <source>
        <dbReference type="EMBL" id="MBS2553826.1"/>
    </source>
</evidence>
<evidence type="ECO:0008006" key="10">
    <source>
        <dbReference type="Google" id="ProtNLM"/>
    </source>
</evidence>
<organism evidence="8 9">
    <name type="scientific">Catenulispora pinistramenti</name>
    <dbReference type="NCBI Taxonomy" id="2705254"/>
    <lineage>
        <taxon>Bacteria</taxon>
        <taxon>Bacillati</taxon>
        <taxon>Actinomycetota</taxon>
        <taxon>Actinomycetes</taxon>
        <taxon>Catenulisporales</taxon>
        <taxon>Catenulisporaceae</taxon>
        <taxon>Catenulispora</taxon>
    </lineage>
</organism>
<reference evidence="8 9" key="1">
    <citation type="submission" date="2020-02" db="EMBL/GenBank/DDBJ databases">
        <title>Acidophilic actinobacteria isolated from forest soil.</title>
        <authorList>
            <person name="Golinska P."/>
        </authorList>
    </citation>
    <scope>NUCLEOTIDE SEQUENCE [LARGE SCALE GENOMIC DNA]</scope>
    <source>
        <strain evidence="8 9">NL8</strain>
    </source>
</reference>
<evidence type="ECO:0000256" key="1">
    <source>
        <dbReference type="ARBA" id="ARBA00004651"/>
    </source>
</evidence>
<comment type="subcellular location">
    <subcellularLocation>
        <location evidence="1">Cell membrane</location>
        <topology evidence="1">Multi-pass membrane protein</topology>
    </subcellularLocation>
</comment>
<evidence type="ECO:0000256" key="3">
    <source>
        <dbReference type="ARBA" id="ARBA00022692"/>
    </source>
</evidence>
<feature type="transmembrane region" description="Helical" evidence="7">
    <location>
        <begin position="386"/>
        <end position="407"/>
    </location>
</feature>
<evidence type="ECO:0000256" key="6">
    <source>
        <dbReference type="SAM" id="MobiDB-lite"/>
    </source>
</evidence>
<dbReference type="SUPFAM" id="SSF103473">
    <property type="entry name" value="MFS general substrate transporter"/>
    <property type="match status" value="1"/>
</dbReference>
<keyword evidence="4 7" id="KW-1133">Transmembrane helix</keyword>